<keyword evidence="6 8" id="KW-0238">DNA-binding</keyword>
<feature type="DNA-binding region" description="H-T-H motif" evidence="8">
    <location>
        <begin position="3"/>
        <end position="23"/>
    </location>
</feature>
<sequence length="174" mass="19977">MNTNQVAKFLGVSASTIQRWVKQLELPMERNERGHYHFNNEDIDLLKNIQTQIQNGNLLQEIAPVQEKKIRKGAVKSIESNAELERLYSIVSDLEAKVNSKADSVASYQLLQHRREIEELQTKVKDLTKQVETLQSQLDEMTKTTLPDKPIVLEQGKLNRKKKKFVSSLFGFLG</sequence>
<dbReference type="HAMAP" id="MF_01170">
    <property type="entry name" value="RacA"/>
    <property type="match status" value="1"/>
</dbReference>
<dbReference type="Gene3D" id="1.10.1660.10">
    <property type="match status" value="1"/>
</dbReference>
<dbReference type="Pfam" id="PF13411">
    <property type="entry name" value="MerR_1"/>
    <property type="match status" value="1"/>
</dbReference>
<dbReference type="GO" id="GO:0003690">
    <property type="term" value="F:double-stranded DNA binding"/>
    <property type="evidence" value="ECO:0007669"/>
    <property type="project" value="UniProtKB-UniRule"/>
</dbReference>
<keyword evidence="1 8" id="KW-0963">Cytoplasm</keyword>
<evidence type="ECO:0000256" key="4">
    <source>
        <dbReference type="ARBA" id="ARBA00022969"/>
    </source>
</evidence>
<dbReference type="PANTHER" id="PTHR30204:SF96">
    <property type="entry name" value="CHROMOSOME-ANCHORING PROTEIN RACA"/>
    <property type="match status" value="1"/>
</dbReference>
<dbReference type="CDD" id="cd04762">
    <property type="entry name" value="HTH_MerR-trunc"/>
    <property type="match status" value="1"/>
</dbReference>
<evidence type="ECO:0000256" key="8">
    <source>
        <dbReference type="HAMAP-Rule" id="MF_01170"/>
    </source>
</evidence>
<keyword evidence="7 8" id="KW-0131">Cell cycle</keyword>
<proteinExistence type="inferred from homology"/>
<dbReference type="InterPro" id="IPR009061">
    <property type="entry name" value="DNA-bd_dom_put_sf"/>
</dbReference>
<keyword evidence="4 8" id="KW-0749">Sporulation</keyword>
<evidence type="ECO:0000313" key="11">
    <source>
        <dbReference type="Proteomes" id="UP000548423"/>
    </source>
</evidence>
<comment type="function">
    <text evidence="8">Required for the formation of axial filaments and for anchoring the origin regions at the cell poles in sporulating cells, thus ensuring proper chromosome segregation in the prespore. Binds in a dispersed manner throughout the chromosome but preferentially to sites clustered in the origin portion of the chromosome, causing condensation of the chromosome and its remodeling into an elongated, anchored structure.</text>
</comment>
<keyword evidence="2 8" id="KW-0132">Cell division</keyword>
<feature type="coiled-coil region" evidence="8">
    <location>
        <begin position="110"/>
        <end position="144"/>
    </location>
</feature>
<dbReference type="EMBL" id="JACCBX010000019">
    <property type="protein sequence ID" value="NYE09249.1"/>
    <property type="molecule type" value="Genomic_DNA"/>
</dbReference>
<keyword evidence="5 8" id="KW-0175">Coiled coil</keyword>
<protein>
    <recommendedName>
        <fullName evidence="8">Chromosome-anchoring protein RacA</fullName>
    </recommendedName>
</protein>
<evidence type="ECO:0000256" key="2">
    <source>
        <dbReference type="ARBA" id="ARBA00022618"/>
    </source>
</evidence>
<accession>A0A852TLL9</accession>
<evidence type="ECO:0000313" key="10">
    <source>
        <dbReference type="EMBL" id="NYE09249.1"/>
    </source>
</evidence>
<dbReference type="GO" id="GO:0003700">
    <property type="term" value="F:DNA-binding transcription factor activity"/>
    <property type="evidence" value="ECO:0007669"/>
    <property type="project" value="InterPro"/>
</dbReference>
<organism evidence="10 11">
    <name type="scientific">Neobacillus niacini</name>
    <dbReference type="NCBI Taxonomy" id="86668"/>
    <lineage>
        <taxon>Bacteria</taxon>
        <taxon>Bacillati</taxon>
        <taxon>Bacillota</taxon>
        <taxon>Bacilli</taxon>
        <taxon>Bacillales</taxon>
        <taxon>Bacillaceae</taxon>
        <taxon>Neobacillus</taxon>
    </lineage>
</organism>
<evidence type="ECO:0000259" key="9">
    <source>
        <dbReference type="SMART" id="SM00422"/>
    </source>
</evidence>
<evidence type="ECO:0000256" key="3">
    <source>
        <dbReference type="ARBA" id="ARBA00022829"/>
    </source>
</evidence>
<dbReference type="GO" id="GO:0005737">
    <property type="term" value="C:cytoplasm"/>
    <property type="evidence" value="ECO:0007669"/>
    <property type="project" value="UniProtKB-SubCell"/>
</dbReference>
<comment type="subcellular location">
    <subcellularLocation>
        <location evidence="8">Cytoplasm</location>
    </subcellularLocation>
    <text evidence="8">Localizes to cell poles and nucleoid.</text>
</comment>
<gene>
    <name evidence="8" type="primary">racA</name>
    <name evidence="10" type="ORF">F4694_006106</name>
</gene>
<reference evidence="11" key="2">
    <citation type="submission" date="2020-08" db="EMBL/GenBank/DDBJ databases">
        <title>The Agave Microbiome: Exploring the role of microbial communities in plant adaptations to desert environments.</title>
        <authorList>
            <person name="Partida-Martinez L.P."/>
        </authorList>
    </citation>
    <scope>NUCLEOTIDE SEQUENCE [LARGE SCALE GENOMIC DNA]</scope>
    <source>
        <strain evidence="11">AT2.8</strain>
    </source>
</reference>
<dbReference type="Proteomes" id="UP000548423">
    <property type="component" value="Unassembled WGS sequence"/>
</dbReference>
<dbReference type="GO" id="GO:0007059">
    <property type="term" value="P:chromosome segregation"/>
    <property type="evidence" value="ECO:0007669"/>
    <property type="project" value="UniProtKB-UniRule"/>
</dbReference>
<reference evidence="11" key="1">
    <citation type="submission" date="2020-07" db="EMBL/GenBank/DDBJ databases">
        <authorList>
            <person name="Partida-Martinez L."/>
            <person name="Huntemann M."/>
            <person name="Clum A."/>
            <person name="Wang J."/>
            <person name="Palaniappan K."/>
            <person name="Ritter S."/>
            <person name="Chen I.-M."/>
            <person name="Stamatis D."/>
            <person name="Reddy T."/>
            <person name="O'Malley R."/>
            <person name="Daum C."/>
            <person name="Shapiro N."/>
            <person name="Ivanova N."/>
            <person name="Kyrpides N."/>
            <person name="Woyke T."/>
        </authorList>
    </citation>
    <scope>NUCLEOTIDE SEQUENCE [LARGE SCALE GENOMIC DNA]</scope>
    <source>
        <strain evidence="11">AT2.8</strain>
    </source>
</reference>
<dbReference type="GO" id="GO:0008356">
    <property type="term" value="P:asymmetric cell division"/>
    <property type="evidence" value="ECO:0007669"/>
    <property type="project" value="UniProtKB-UniRule"/>
</dbReference>
<dbReference type="SUPFAM" id="SSF46955">
    <property type="entry name" value="Putative DNA-binding domain"/>
    <property type="match status" value="1"/>
</dbReference>
<evidence type="ECO:0000256" key="7">
    <source>
        <dbReference type="ARBA" id="ARBA00023306"/>
    </source>
</evidence>
<dbReference type="PANTHER" id="PTHR30204">
    <property type="entry name" value="REDOX-CYCLING DRUG-SENSING TRANSCRIPTIONAL ACTIVATOR SOXR"/>
    <property type="match status" value="1"/>
</dbReference>
<dbReference type="GO" id="GO:0030261">
    <property type="term" value="P:chromosome condensation"/>
    <property type="evidence" value="ECO:0007669"/>
    <property type="project" value="UniProtKB-UniRule"/>
</dbReference>
<comment type="similarity">
    <text evidence="8">Belongs to the RacA family.</text>
</comment>
<name>A0A852TLL9_9BACI</name>
<dbReference type="AlphaFoldDB" id="A0A852TLL9"/>
<dbReference type="InterPro" id="IPR047057">
    <property type="entry name" value="MerR_fam"/>
</dbReference>
<dbReference type="InterPro" id="IPR000551">
    <property type="entry name" value="MerR-type_HTH_dom"/>
</dbReference>
<dbReference type="SMART" id="SM00422">
    <property type="entry name" value="HTH_MERR"/>
    <property type="match status" value="1"/>
</dbReference>
<evidence type="ECO:0000256" key="5">
    <source>
        <dbReference type="ARBA" id="ARBA00023054"/>
    </source>
</evidence>
<comment type="caution">
    <text evidence="10">The sequence shown here is derived from an EMBL/GenBank/DDBJ whole genome shotgun (WGS) entry which is preliminary data.</text>
</comment>
<keyword evidence="3 8" id="KW-0159">Chromosome partition</keyword>
<evidence type="ECO:0000256" key="1">
    <source>
        <dbReference type="ARBA" id="ARBA00022490"/>
    </source>
</evidence>
<evidence type="ECO:0000256" key="6">
    <source>
        <dbReference type="ARBA" id="ARBA00023125"/>
    </source>
</evidence>
<feature type="domain" description="HTH merR-type" evidence="9">
    <location>
        <begin position="1"/>
        <end position="69"/>
    </location>
</feature>
<dbReference type="GO" id="GO:0030435">
    <property type="term" value="P:sporulation resulting in formation of a cellular spore"/>
    <property type="evidence" value="ECO:0007669"/>
    <property type="project" value="UniProtKB-UniRule"/>
</dbReference>
<dbReference type="InterPro" id="IPR023522">
    <property type="entry name" value="Chrosome_anchoring_RacA"/>
</dbReference>